<accession>A0A1G6IP41</accession>
<proteinExistence type="predicted"/>
<dbReference type="AlphaFoldDB" id="A0A1G6IP41"/>
<name>A0A1G6IP41_9GAMM</name>
<gene>
    <name evidence="1" type="ORF">SAMN05216576_101358</name>
</gene>
<protein>
    <submittedName>
        <fullName evidence="1">Uncharacterized protein</fullName>
    </submittedName>
</protein>
<evidence type="ECO:0000313" key="2">
    <source>
        <dbReference type="Proteomes" id="UP000199467"/>
    </source>
</evidence>
<dbReference type="NCBIfam" id="NF041882">
    <property type="entry name" value="PA3371_fam"/>
    <property type="match status" value="1"/>
</dbReference>
<organism evidence="1 2">
    <name type="scientific">Ectopseudomonas chengduensis</name>
    <dbReference type="NCBI Taxonomy" id="489632"/>
    <lineage>
        <taxon>Bacteria</taxon>
        <taxon>Pseudomonadati</taxon>
        <taxon>Pseudomonadota</taxon>
        <taxon>Gammaproteobacteria</taxon>
        <taxon>Pseudomonadales</taxon>
        <taxon>Pseudomonadaceae</taxon>
        <taxon>Ectopseudomonas</taxon>
    </lineage>
</organism>
<dbReference type="Proteomes" id="UP000199467">
    <property type="component" value="Unassembled WGS sequence"/>
</dbReference>
<dbReference type="InterPro" id="IPR049711">
    <property type="entry name" value="PA3371-like"/>
</dbReference>
<dbReference type="RefSeq" id="WP_017676435.1">
    <property type="nucleotide sequence ID" value="NZ_FMZQ01000001.1"/>
</dbReference>
<reference evidence="2" key="1">
    <citation type="submission" date="2016-10" db="EMBL/GenBank/DDBJ databases">
        <authorList>
            <person name="Varghese N."/>
            <person name="Submissions S."/>
        </authorList>
    </citation>
    <scope>NUCLEOTIDE SEQUENCE [LARGE SCALE GENOMIC DNA]</scope>
    <source>
        <strain evidence="2">DSM 26382</strain>
    </source>
</reference>
<keyword evidence="2" id="KW-1185">Reference proteome</keyword>
<dbReference type="EMBL" id="FMZQ01000001">
    <property type="protein sequence ID" value="SDC08259.1"/>
    <property type="molecule type" value="Genomic_DNA"/>
</dbReference>
<dbReference type="GeneID" id="83639344"/>
<sequence>MSRSAVLLLIMTLSSLAVLWLSPALDEGIALLLKGGSVVFGAGFLVALMAGRRIKFDPVLR</sequence>
<evidence type="ECO:0000313" key="1">
    <source>
        <dbReference type="EMBL" id="SDC08259.1"/>
    </source>
</evidence>